<evidence type="ECO:0000256" key="1">
    <source>
        <dbReference type="ARBA" id="ARBA00022670"/>
    </source>
</evidence>
<dbReference type="CDD" id="cd07332">
    <property type="entry name" value="M48C_Oma1_like"/>
    <property type="match status" value="1"/>
</dbReference>
<name>A0ABT6JC40_9GAMM</name>
<dbReference type="Gene3D" id="3.30.2010.10">
    <property type="entry name" value="Metalloproteases ('zincins'), catalytic domain"/>
    <property type="match status" value="1"/>
</dbReference>
<keyword evidence="2" id="KW-0479">Metal-binding</keyword>
<evidence type="ECO:0000256" key="4">
    <source>
        <dbReference type="ARBA" id="ARBA00022833"/>
    </source>
</evidence>
<comment type="similarity">
    <text evidence="6">Belongs to the peptidase M48 family.</text>
</comment>
<dbReference type="PANTHER" id="PTHR22726:SF1">
    <property type="entry name" value="METALLOENDOPEPTIDASE OMA1, MITOCHONDRIAL"/>
    <property type="match status" value="1"/>
</dbReference>
<keyword evidence="7" id="KW-0812">Transmembrane</keyword>
<keyword evidence="7" id="KW-1133">Transmembrane helix</keyword>
<keyword evidence="7" id="KW-0472">Membrane</keyword>
<keyword evidence="11" id="KW-1185">Reference proteome</keyword>
<dbReference type="PANTHER" id="PTHR22726">
    <property type="entry name" value="METALLOENDOPEPTIDASE OMA1"/>
    <property type="match status" value="1"/>
</dbReference>
<evidence type="ECO:0000313" key="10">
    <source>
        <dbReference type="EMBL" id="MDH5824182.1"/>
    </source>
</evidence>
<feature type="domain" description="DUF7092" evidence="9">
    <location>
        <begin position="1"/>
        <end position="80"/>
    </location>
</feature>
<comment type="cofactor">
    <cofactor evidence="6">
        <name>Zn(2+)</name>
        <dbReference type="ChEBI" id="CHEBI:29105"/>
    </cofactor>
    <text evidence="6">Binds 1 zinc ion per subunit.</text>
</comment>
<evidence type="ECO:0000259" key="8">
    <source>
        <dbReference type="Pfam" id="PF01435"/>
    </source>
</evidence>
<feature type="transmembrane region" description="Helical" evidence="7">
    <location>
        <begin position="97"/>
        <end position="118"/>
    </location>
</feature>
<evidence type="ECO:0000256" key="5">
    <source>
        <dbReference type="ARBA" id="ARBA00023049"/>
    </source>
</evidence>
<gene>
    <name evidence="10" type="ORF">QFW77_14470</name>
</gene>
<dbReference type="RefSeq" id="WP_280575477.1">
    <property type="nucleotide sequence ID" value="NZ_JARXRM010000043.1"/>
</dbReference>
<evidence type="ECO:0000256" key="2">
    <source>
        <dbReference type="ARBA" id="ARBA00022723"/>
    </source>
</evidence>
<dbReference type="EMBL" id="JARXRM010000043">
    <property type="protein sequence ID" value="MDH5824182.1"/>
    <property type="molecule type" value="Genomic_DNA"/>
</dbReference>
<reference evidence="10 11" key="1">
    <citation type="submission" date="2023-04" db="EMBL/GenBank/DDBJ databases">
        <title>Luteimonas endophyticus RD2P54.</title>
        <authorList>
            <person name="Sun J.-Q."/>
        </authorList>
    </citation>
    <scope>NUCLEOTIDE SEQUENCE [LARGE SCALE GENOMIC DNA]</scope>
    <source>
        <strain evidence="10 11">RD2P54</strain>
    </source>
</reference>
<protein>
    <submittedName>
        <fullName evidence="10">M48 family metallopeptidase</fullName>
    </submittedName>
</protein>
<organism evidence="10 11">
    <name type="scientific">Luteimonas endophytica</name>
    <dbReference type="NCBI Taxonomy" id="3042023"/>
    <lineage>
        <taxon>Bacteria</taxon>
        <taxon>Pseudomonadati</taxon>
        <taxon>Pseudomonadota</taxon>
        <taxon>Gammaproteobacteria</taxon>
        <taxon>Lysobacterales</taxon>
        <taxon>Lysobacteraceae</taxon>
        <taxon>Luteimonas</taxon>
    </lineage>
</organism>
<keyword evidence="5 6" id="KW-0482">Metalloprotease</keyword>
<dbReference type="Pfam" id="PF23368">
    <property type="entry name" value="DUF7092"/>
    <property type="match status" value="1"/>
</dbReference>
<evidence type="ECO:0000313" key="11">
    <source>
        <dbReference type="Proteomes" id="UP001156940"/>
    </source>
</evidence>
<evidence type="ECO:0000256" key="7">
    <source>
        <dbReference type="SAM" id="Phobius"/>
    </source>
</evidence>
<evidence type="ECO:0000256" key="6">
    <source>
        <dbReference type="RuleBase" id="RU003983"/>
    </source>
</evidence>
<dbReference type="Proteomes" id="UP001156940">
    <property type="component" value="Unassembled WGS sequence"/>
</dbReference>
<evidence type="ECO:0000256" key="3">
    <source>
        <dbReference type="ARBA" id="ARBA00022801"/>
    </source>
</evidence>
<feature type="domain" description="Peptidase M48" evidence="8">
    <location>
        <begin position="192"/>
        <end position="334"/>
    </location>
</feature>
<proteinExistence type="inferred from homology"/>
<dbReference type="Pfam" id="PF01435">
    <property type="entry name" value="Peptidase_M48"/>
    <property type="match status" value="1"/>
</dbReference>
<evidence type="ECO:0000259" key="9">
    <source>
        <dbReference type="Pfam" id="PF23368"/>
    </source>
</evidence>
<dbReference type="InterPro" id="IPR055518">
    <property type="entry name" value="DUF7092"/>
</dbReference>
<accession>A0ABT6JC40</accession>
<keyword evidence="3 6" id="KW-0378">Hydrolase</keyword>
<sequence length="342" mass="36744">MLGGQWLDGRSTRARRVRLERAGDDRLRIVDLADGAETFWPMAEIEVGARLGATPRVLRRAGHGQIECPDSPELAQWFRRPAGGIEAVADWLERRRLAILGAAAAAALFAFAFLRLGVPWAAERIAVAMPVAVEAEVSRQAVTLLERGHLAPSRLPAARRSALRRRFGQLVQGEPRQADMRLHFARAPGLGANALALPDGRIYLTDELVELAADDDEILAVLAHEAGHHVHRHGMRQAIESSSVLLVVGLAFGDVSGSSLAVALPTVLLTSGYSRGHEREADAYALGLLGRRGISPRAFGRIMRRLAGDDAAPAGAVGYLSTHPPTVERIEAAERAGRGPGE</sequence>
<keyword evidence="4 6" id="KW-0862">Zinc</keyword>
<keyword evidence="1 6" id="KW-0645">Protease</keyword>
<dbReference type="InterPro" id="IPR051156">
    <property type="entry name" value="Mito/Outer_Membr_Metalloprot"/>
</dbReference>
<comment type="caution">
    <text evidence="10">The sequence shown here is derived from an EMBL/GenBank/DDBJ whole genome shotgun (WGS) entry which is preliminary data.</text>
</comment>
<dbReference type="InterPro" id="IPR001915">
    <property type="entry name" value="Peptidase_M48"/>
</dbReference>